<keyword evidence="6" id="KW-1185">Reference proteome</keyword>
<evidence type="ECO:0000313" key="5">
    <source>
        <dbReference type="EMBL" id="KIJ44915.1"/>
    </source>
</evidence>
<evidence type="ECO:0000256" key="3">
    <source>
        <dbReference type="SAM" id="MobiDB-lite"/>
    </source>
</evidence>
<evidence type="ECO:0000313" key="6">
    <source>
        <dbReference type="Proteomes" id="UP000054279"/>
    </source>
</evidence>
<sequence>MAWKLPPLPTFKEGEQGSLDDDEEEKLEKLEKQWDDYQTMKNHKTVKGVWDPLCRKFEEEEPIVKVDVRKQMYVLKCEDKLEVESHIEKLMSLKEWLSSTNDKLDDSKYITIIPGSLLNSYHSIGQSLSAAAWKNGKPLTAQMVIDAVLHEYHCQDNEKKQELALAAKGYCGNSCHKNGGGLSSNSGGKGGNNSKSSGLECWKCGKIGHVKAECHLKKKKKRVKTRIQK</sequence>
<dbReference type="PROSITE" id="PS50158">
    <property type="entry name" value="ZF_CCHC"/>
    <property type="match status" value="1"/>
</dbReference>
<organism evidence="5 6">
    <name type="scientific">Sphaerobolus stellatus (strain SS14)</name>
    <dbReference type="NCBI Taxonomy" id="990650"/>
    <lineage>
        <taxon>Eukaryota</taxon>
        <taxon>Fungi</taxon>
        <taxon>Dikarya</taxon>
        <taxon>Basidiomycota</taxon>
        <taxon>Agaricomycotina</taxon>
        <taxon>Agaricomycetes</taxon>
        <taxon>Phallomycetidae</taxon>
        <taxon>Geastrales</taxon>
        <taxon>Sphaerobolaceae</taxon>
        <taxon>Sphaerobolus</taxon>
    </lineage>
</organism>
<gene>
    <name evidence="5" type="ORF">M422DRAFT_251534</name>
</gene>
<keyword evidence="2" id="KW-0479">Metal-binding</keyword>
<proteinExistence type="predicted"/>
<reference evidence="5 6" key="1">
    <citation type="submission" date="2014-06" db="EMBL/GenBank/DDBJ databases">
        <title>Evolutionary Origins and Diversification of the Mycorrhizal Mutualists.</title>
        <authorList>
            <consortium name="DOE Joint Genome Institute"/>
            <consortium name="Mycorrhizal Genomics Consortium"/>
            <person name="Kohler A."/>
            <person name="Kuo A."/>
            <person name="Nagy L.G."/>
            <person name="Floudas D."/>
            <person name="Copeland A."/>
            <person name="Barry K.W."/>
            <person name="Cichocki N."/>
            <person name="Veneault-Fourrey C."/>
            <person name="LaButti K."/>
            <person name="Lindquist E.A."/>
            <person name="Lipzen A."/>
            <person name="Lundell T."/>
            <person name="Morin E."/>
            <person name="Murat C."/>
            <person name="Riley R."/>
            <person name="Ohm R."/>
            <person name="Sun H."/>
            <person name="Tunlid A."/>
            <person name="Henrissat B."/>
            <person name="Grigoriev I.V."/>
            <person name="Hibbett D.S."/>
            <person name="Martin F."/>
        </authorList>
    </citation>
    <scope>NUCLEOTIDE SEQUENCE [LARGE SCALE GENOMIC DNA]</scope>
    <source>
        <strain evidence="5 6">SS14</strain>
    </source>
</reference>
<accession>A0A0C9W0J0</accession>
<dbReference type="GO" id="GO:0003676">
    <property type="term" value="F:nucleic acid binding"/>
    <property type="evidence" value="ECO:0007669"/>
    <property type="project" value="InterPro"/>
</dbReference>
<feature type="region of interest" description="Disordered" evidence="3">
    <location>
        <begin position="1"/>
        <end position="25"/>
    </location>
</feature>
<keyword evidence="2" id="KW-0863">Zinc-finger</keyword>
<dbReference type="Proteomes" id="UP000054279">
    <property type="component" value="Unassembled WGS sequence"/>
</dbReference>
<dbReference type="InterPro" id="IPR036875">
    <property type="entry name" value="Znf_CCHC_sf"/>
</dbReference>
<evidence type="ECO:0000259" key="4">
    <source>
        <dbReference type="PROSITE" id="PS50158"/>
    </source>
</evidence>
<dbReference type="AlphaFoldDB" id="A0A0C9W0J0"/>
<dbReference type="HOGENOM" id="CLU_1210459_0_0_1"/>
<dbReference type="InterPro" id="IPR001878">
    <property type="entry name" value="Znf_CCHC"/>
</dbReference>
<keyword evidence="2" id="KW-0862">Zinc</keyword>
<dbReference type="OrthoDB" id="2651116at2759"/>
<feature type="domain" description="CCHC-type" evidence="4">
    <location>
        <begin position="201"/>
        <end position="214"/>
    </location>
</feature>
<dbReference type="SUPFAM" id="SSF57756">
    <property type="entry name" value="Retrovirus zinc finger-like domains"/>
    <property type="match status" value="1"/>
</dbReference>
<evidence type="ECO:0000256" key="1">
    <source>
        <dbReference type="ARBA" id="ARBA00022664"/>
    </source>
</evidence>
<name>A0A0C9W0J0_SPHS4</name>
<dbReference type="GO" id="GO:0006397">
    <property type="term" value="P:mRNA processing"/>
    <property type="evidence" value="ECO:0007669"/>
    <property type="project" value="UniProtKB-KW"/>
</dbReference>
<dbReference type="GO" id="GO:0008270">
    <property type="term" value="F:zinc ion binding"/>
    <property type="evidence" value="ECO:0007669"/>
    <property type="project" value="UniProtKB-KW"/>
</dbReference>
<dbReference type="EMBL" id="KN837114">
    <property type="protein sequence ID" value="KIJ44915.1"/>
    <property type="molecule type" value="Genomic_DNA"/>
</dbReference>
<dbReference type="Pfam" id="PF14223">
    <property type="entry name" value="Retrotran_gag_2"/>
    <property type="match status" value="1"/>
</dbReference>
<protein>
    <submittedName>
        <fullName evidence="5">Unplaced genomic scaffold SPHSTscaffold_39, whole genome shotgun sequence</fullName>
    </submittedName>
</protein>
<keyword evidence="1" id="KW-0507">mRNA processing</keyword>
<evidence type="ECO:0000256" key="2">
    <source>
        <dbReference type="PROSITE-ProRule" id="PRU00047"/>
    </source>
</evidence>